<gene>
    <name evidence="1" type="ORF">M9Y10_009313</name>
</gene>
<dbReference type="SUPFAM" id="SSF49785">
    <property type="entry name" value="Galactose-binding domain-like"/>
    <property type="match status" value="1"/>
</dbReference>
<name>A0ABR2IQH8_9EUKA</name>
<sequence>MKDLESYLSGKTVEVTSSSIRGNDKNVSPFHAIDFNIETRFITEDQQNSFICFDFKERKIKLSNYSVRSSIGTKPKSENVQCWKIEGSNDNIKWDTLDSQTIEKSLDGKGFYNTFSANSSGFYRLIRMRQTNANTSKNNVLKIGEIEFFGEILQNSFEEN</sequence>
<dbReference type="EMBL" id="JAPFFF010000015">
    <property type="protein sequence ID" value="KAK8866351.1"/>
    <property type="molecule type" value="Genomic_DNA"/>
</dbReference>
<keyword evidence="2" id="KW-1185">Reference proteome</keyword>
<dbReference type="InterPro" id="IPR008979">
    <property type="entry name" value="Galactose-bd-like_sf"/>
</dbReference>
<evidence type="ECO:0000313" key="2">
    <source>
        <dbReference type="Proteomes" id="UP001470230"/>
    </source>
</evidence>
<reference evidence="1 2" key="1">
    <citation type="submission" date="2024-04" db="EMBL/GenBank/DDBJ databases">
        <title>Tritrichomonas musculus Genome.</title>
        <authorList>
            <person name="Alves-Ferreira E."/>
            <person name="Grigg M."/>
            <person name="Lorenzi H."/>
            <person name="Galac M."/>
        </authorList>
    </citation>
    <scope>NUCLEOTIDE SEQUENCE [LARGE SCALE GENOMIC DNA]</scope>
    <source>
        <strain evidence="1 2">EAF2021</strain>
    </source>
</reference>
<evidence type="ECO:0000313" key="1">
    <source>
        <dbReference type="EMBL" id="KAK8866351.1"/>
    </source>
</evidence>
<dbReference type="Gene3D" id="2.60.120.260">
    <property type="entry name" value="Galactose-binding domain-like"/>
    <property type="match status" value="1"/>
</dbReference>
<comment type="caution">
    <text evidence="1">The sequence shown here is derived from an EMBL/GenBank/DDBJ whole genome shotgun (WGS) entry which is preliminary data.</text>
</comment>
<proteinExistence type="predicted"/>
<protein>
    <recommendedName>
        <fullName evidence="3">F5/8 type C domain-containing protein</fullName>
    </recommendedName>
</protein>
<accession>A0ABR2IQH8</accession>
<evidence type="ECO:0008006" key="3">
    <source>
        <dbReference type="Google" id="ProtNLM"/>
    </source>
</evidence>
<dbReference type="Proteomes" id="UP001470230">
    <property type="component" value="Unassembled WGS sequence"/>
</dbReference>
<organism evidence="1 2">
    <name type="scientific">Tritrichomonas musculus</name>
    <dbReference type="NCBI Taxonomy" id="1915356"/>
    <lineage>
        <taxon>Eukaryota</taxon>
        <taxon>Metamonada</taxon>
        <taxon>Parabasalia</taxon>
        <taxon>Tritrichomonadida</taxon>
        <taxon>Tritrichomonadidae</taxon>
        <taxon>Tritrichomonas</taxon>
    </lineage>
</organism>